<sequence length="78" mass="9074">MALSIVAHLKRTIGWLVRQFDSDVLTAQRNLAKQVHFCLIRTFLSGGWKRGDRQETNQRMGHIMKQCRAFHLVKSSFC</sequence>
<evidence type="ECO:0000313" key="2">
    <source>
        <dbReference type="Proteomes" id="UP000002028"/>
    </source>
</evidence>
<dbReference type="KEGG" id="sli:Slin_6788"/>
<name>D2QVA7_SPILD</name>
<dbReference type="EMBL" id="CP001770">
    <property type="protein sequence ID" value="ADB42739.1"/>
    <property type="molecule type" value="Genomic_DNA"/>
</dbReference>
<keyword evidence="1" id="KW-0614">Plasmid</keyword>
<protein>
    <recommendedName>
        <fullName evidence="3">Transposase</fullName>
    </recommendedName>
</protein>
<organism evidence="1 2">
    <name type="scientific">Spirosoma linguale (strain ATCC 33905 / DSM 74 / LMG 10896 / Claus 1)</name>
    <dbReference type="NCBI Taxonomy" id="504472"/>
    <lineage>
        <taxon>Bacteria</taxon>
        <taxon>Pseudomonadati</taxon>
        <taxon>Bacteroidota</taxon>
        <taxon>Cytophagia</taxon>
        <taxon>Cytophagales</taxon>
        <taxon>Cytophagaceae</taxon>
        <taxon>Spirosoma</taxon>
    </lineage>
</organism>
<dbReference type="Proteomes" id="UP000002028">
    <property type="component" value="Plasmid pSLIN01"/>
</dbReference>
<proteinExistence type="predicted"/>
<evidence type="ECO:0008006" key="3">
    <source>
        <dbReference type="Google" id="ProtNLM"/>
    </source>
</evidence>
<dbReference type="AlphaFoldDB" id="D2QVA7"/>
<accession>D2QVA7</accession>
<geneLocation type="plasmid" evidence="1 2">
    <name>pSLIN01</name>
</geneLocation>
<dbReference type="HOGENOM" id="CLU_2620260_0_0_10"/>
<reference evidence="1 2" key="1">
    <citation type="journal article" date="2010" name="Stand. Genomic Sci.">
        <title>Complete genome sequence of Spirosoma linguale type strain (1).</title>
        <authorList>
            <person name="Lail K."/>
            <person name="Sikorski J."/>
            <person name="Saunders E."/>
            <person name="Lapidus A."/>
            <person name="Glavina Del Rio T."/>
            <person name="Copeland A."/>
            <person name="Tice H."/>
            <person name="Cheng J.-F."/>
            <person name="Lucas S."/>
            <person name="Nolan M."/>
            <person name="Bruce D."/>
            <person name="Goodwin L."/>
            <person name="Pitluck S."/>
            <person name="Ivanova N."/>
            <person name="Mavromatis K."/>
            <person name="Ovchinnikova G."/>
            <person name="Pati A."/>
            <person name="Chen A."/>
            <person name="Palaniappan K."/>
            <person name="Land M."/>
            <person name="Hauser L."/>
            <person name="Chang Y.-J."/>
            <person name="Jeffries C.D."/>
            <person name="Chain P."/>
            <person name="Brettin T."/>
            <person name="Detter J.C."/>
            <person name="Schuetze A."/>
            <person name="Rohde M."/>
            <person name="Tindall B.J."/>
            <person name="Goeker M."/>
            <person name="Bristow J."/>
            <person name="Eisen J.A."/>
            <person name="Markowitz V."/>
            <person name="Hugenholtz P."/>
            <person name="Kyrpides N.C."/>
            <person name="Klenk H.-P."/>
            <person name="Chen F."/>
        </authorList>
    </citation>
    <scope>NUCLEOTIDE SEQUENCE [LARGE SCALE GENOMIC DNA]</scope>
    <source>
        <strain evidence="2">ATCC 33905 / DSM 74 / LMG 10896 / Claus 1</strain>
    </source>
</reference>
<gene>
    <name evidence="1" type="ordered locus">Slin_6788</name>
</gene>
<keyword evidence="2" id="KW-1185">Reference proteome</keyword>
<evidence type="ECO:0000313" key="1">
    <source>
        <dbReference type="EMBL" id="ADB42739.1"/>
    </source>
</evidence>